<dbReference type="GO" id="GO:0009306">
    <property type="term" value="P:protein secretion"/>
    <property type="evidence" value="ECO:0007669"/>
    <property type="project" value="InterPro"/>
</dbReference>
<dbReference type="InterPro" id="IPR022536">
    <property type="entry name" value="EspC"/>
</dbReference>
<dbReference type="EMBL" id="FNOK01000005">
    <property type="protein sequence ID" value="SDW83099.1"/>
    <property type="molecule type" value="Genomic_DNA"/>
</dbReference>
<proteinExistence type="predicted"/>
<dbReference type="STRING" id="418495.SAMN05216215_1005252"/>
<sequence>MTNAFDVSPEELRAHASKLDALSDQLKTALDAANQVTMGSEAYGVICSFFVPIVQAVSQPGVDALSTASESMSDQAGNVKDTAQTYESGDQANADSFSGWEV</sequence>
<accession>A0A1H2WSZ6</accession>
<gene>
    <name evidence="2" type="ORF">SAMN05216215_1005252</name>
</gene>
<evidence type="ECO:0000256" key="1">
    <source>
        <dbReference type="SAM" id="MobiDB-lite"/>
    </source>
</evidence>
<organism evidence="2 3">
    <name type="scientific">Saccharopolyspora shandongensis</name>
    <dbReference type="NCBI Taxonomy" id="418495"/>
    <lineage>
        <taxon>Bacteria</taxon>
        <taxon>Bacillati</taxon>
        <taxon>Actinomycetota</taxon>
        <taxon>Actinomycetes</taxon>
        <taxon>Pseudonocardiales</taxon>
        <taxon>Pseudonocardiaceae</taxon>
        <taxon>Saccharopolyspora</taxon>
    </lineage>
</organism>
<dbReference type="RefSeq" id="WP_093263118.1">
    <property type="nucleotide sequence ID" value="NZ_FNOK01000005.1"/>
</dbReference>
<name>A0A1H2WSZ6_9PSEU</name>
<dbReference type="Proteomes" id="UP000199529">
    <property type="component" value="Unassembled WGS sequence"/>
</dbReference>
<dbReference type="AlphaFoldDB" id="A0A1H2WSZ6"/>
<evidence type="ECO:0000313" key="2">
    <source>
        <dbReference type="EMBL" id="SDW83099.1"/>
    </source>
</evidence>
<protein>
    <submittedName>
        <fullName evidence="2">Excreted virulence factor EspC, type VII ESX diderm</fullName>
    </submittedName>
</protein>
<reference evidence="3" key="1">
    <citation type="submission" date="2016-10" db="EMBL/GenBank/DDBJ databases">
        <authorList>
            <person name="Varghese N."/>
            <person name="Submissions S."/>
        </authorList>
    </citation>
    <scope>NUCLEOTIDE SEQUENCE [LARGE SCALE GENOMIC DNA]</scope>
    <source>
        <strain evidence="3">CGMCC 4.3530</strain>
    </source>
</reference>
<dbReference type="Pfam" id="PF10824">
    <property type="entry name" value="T7SS_ESX_EspC"/>
    <property type="match status" value="1"/>
</dbReference>
<evidence type="ECO:0000313" key="3">
    <source>
        <dbReference type="Proteomes" id="UP000199529"/>
    </source>
</evidence>
<dbReference type="OrthoDB" id="3385501at2"/>
<keyword evidence="3" id="KW-1185">Reference proteome</keyword>
<feature type="region of interest" description="Disordered" evidence="1">
    <location>
        <begin position="65"/>
        <end position="102"/>
    </location>
</feature>
<feature type="compositionally biased region" description="Polar residues" evidence="1">
    <location>
        <begin position="66"/>
        <end position="96"/>
    </location>
</feature>